<reference evidence="6 7" key="1">
    <citation type="submission" date="2019-03" db="EMBL/GenBank/DDBJ databases">
        <title>Genomic Encyclopedia of Type Strains, Phase IV (KMG-IV): sequencing the most valuable type-strain genomes for metagenomic binning, comparative biology and taxonomic classification.</title>
        <authorList>
            <person name="Goeker M."/>
        </authorList>
    </citation>
    <scope>NUCLEOTIDE SEQUENCE [LARGE SCALE GENOMIC DNA]</scope>
    <source>
        <strain evidence="6 7">DSM 23802</strain>
    </source>
</reference>
<feature type="binding site" evidence="5">
    <location>
        <position position="331"/>
    </location>
    <ligand>
        <name>a divalent metal cation</name>
        <dbReference type="ChEBI" id="CHEBI:60240"/>
        <label>1</label>
    </ligand>
</feature>
<dbReference type="Proteomes" id="UP000295788">
    <property type="component" value="Unassembled WGS sequence"/>
</dbReference>
<dbReference type="InterPro" id="IPR036069">
    <property type="entry name" value="DUF34/NIF3_sf"/>
</dbReference>
<sequence length="371" mass="41633">MFAKGQTIIQLIEQLAPKYLAVEGDRIGLQVGTLQKEIKKVMLTLDVLENVVDEAIEQQIDFIISHHASIYRPLKHLRTDLPQGRIYQKLLKHDIAVYTAHTNLDVALGGVNDALAKRIGIQATEFLQEVYQQKLKKIVVYVPESHQQVVLDALYANGAGWIGNYSHCSFTSSGIGTFMPREGTNPYIGQQGKLERVNEVRIETIIPEEKQNQAIKAMIKAHPYEEVAYDIYPLDIEGKAYGIGRVGVLEQELTLKEFALQVKRQLELDGARVIGDFTQKIRKVAIVGGDGNSFVPTAAFKGVDVLITGDIYYHVAHEAMAEGLAIIDVGHNVEKWVLPELKAYLEQAFKERNIMTEVYESKTDTNPFQFI</sequence>
<proteinExistence type="inferred from homology"/>
<comment type="caution">
    <text evidence="6">The sequence shown here is derived from an EMBL/GenBank/DDBJ whole genome shotgun (WGS) entry which is preliminary data.</text>
</comment>
<dbReference type="SUPFAM" id="SSF102705">
    <property type="entry name" value="NIF3 (NGG1p interacting factor 3)-like"/>
    <property type="match status" value="1"/>
</dbReference>
<dbReference type="NCBIfam" id="TIGR00486">
    <property type="entry name" value="YbgI_SA1388"/>
    <property type="match status" value="1"/>
</dbReference>
<evidence type="ECO:0000313" key="7">
    <source>
        <dbReference type="Proteomes" id="UP000295788"/>
    </source>
</evidence>
<evidence type="ECO:0000256" key="4">
    <source>
        <dbReference type="PIRNR" id="PIRNR037489"/>
    </source>
</evidence>
<dbReference type="PANTHER" id="PTHR13799">
    <property type="entry name" value="NGG1 INTERACTING FACTOR 3"/>
    <property type="match status" value="1"/>
</dbReference>
<evidence type="ECO:0000256" key="3">
    <source>
        <dbReference type="ARBA" id="ARBA00022723"/>
    </source>
</evidence>
<dbReference type="InterPro" id="IPR017221">
    <property type="entry name" value="DUF34/NIF3_bac"/>
</dbReference>
<comment type="similarity">
    <text evidence="1 4">Belongs to the GTP cyclohydrolase I type 2/NIF3 family.</text>
</comment>
<dbReference type="RefSeq" id="WP_132767116.1">
    <property type="nucleotide sequence ID" value="NZ_SMAB01000003.1"/>
</dbReference>
<dbReference type="GO" id="GO:0005737">
    <property type="term" value="C:cytoplasm"/>
    <property type="evidence" value="ECO:0007669"/>
    <property type="project" value="TreeGrafter"/>
</dbReference>
<dbReference type="InterPro" id="IPR002678">
    <property type="entry name" value="DUF34/NIF3"/>
</dbReference>
<dbReference type="InterPro" id="IPR015867">
    <property type="entry name" value="N-reg_PII/ATP_PRibTrfase_C"/>
</dbReference>
<dbReference type="PIRSF" id="PIRSF037489">
    <property type="entry name" value="UCP037489_NIF3_YqfO"/>
    <property type="match status" value="1"/>
</dbReference>
<evidence type="ECO:0000256" key="1">
    <source>
        <dbReference type="ARBA" id="ARBA00006964"/>
    </source>
</evidence>
<evidence type="ECO:0000256" key="5">
    <source>
        <dbReference type="PIRSR" id="PIRSR602678-1"/>
    </source>
</evidence>
<dbReference type="Gene3D" id="3.30.70.120">
    <property type="match status" value="1"/>
</dbReference>
<organism evidence="6 7">
    <name type="scientific">Tepidibacillus fermentans</name>
    <dbReference type="NCBI Taxonomy" id="1281767"/>
    <lineage>
        <taxon>Bacteria</taxon>
        <taxon>Bacillati</taxon>
        <taxon>Bacillota</taxon>
        <taxon>Bacilli</taxon>
        <taxon>Bacillales</taxon>
        <taxon>Bacillaceae</taxon>
        <taxon>Tepidibacillus</taxon>
    </lineage>
</organism>
<feature type="binding site" evidence="5">
    <location>
        <position position="66"/>
    </location>
    <ligand>
        <name>a divalent metal cation</name>
        <dbReference type="ChEBI" id="CHEBI:60240"/>
        <label>1</label>
    </ligand>
</feature>
<name>A0A4R3KJL6_9BACI</name>
<keyword evidence="3 4" id="KW-0479">Metal-binding</keyword>
<dbReference type="OrthoDB" id="9792792at2"/>
<dbReference type="Pfam" id="PF01784">
    <property type="entry name" value="DUF34_NIF3"/>
    <property type="match status" value="1"/>
</dbReference>
<dbReference type="AlphaFoldDB" id="A0A4R3KJL6"/>
<dbReference type="GO" id="GO:0046872">
    <property type="term" value="F:metal ion binding"/>
    <property type="evidence" value="ECO:0007669"/>
    <property type="project" value="UniProtKB-UniRule"/>
</dbReference>
<dbReference type="Gene3D" id="3.40.1390.30">
    <property type="entry name" value="NIF3 (NGG1p interacting factor 3)-like"/>
    <property type="match status" value="1"/>
</dbReference>
<dbReference type="EMBL" id="SMAB01000003">
    <property type="protein sequence ID" value="TCS83712.1"/>
    <property type="molecule type" value="Genomic_DNA"/>
</dbReference>
<dbReference type="FunFam" id="3.30.70.120:FF:000006">
    <property type="entry name" value="GTP cyclohydrolase 1 type 2 homolog"/>
    <property type="match status" value="1"/>
</dbReference>
<dbReference type="FunFam" id="3.40.1390.30:FF:000001">
    <property type="entry name" value="GTP cyclohydrolase 1 type 2"/>
    <property type="match status" value="1"/>
</dbReference>
<gene>
    <name evidence="6" type="ORF">EDD72_10334</name>
</gene>
<keyword evidence="7" id="KW-1185">Reference proteome</keyword>
<accession>A0A4R3KJL6</accession>
<evidence type="ECO:0000313" key="6">
    <source>
        <dbReference type="EMBL" id="TCS83712.1"/>
    </source>
</evidence>
<feature type="binding site" evidence="5">
    <location>
        <position position="105"/>
    </location>
    <ligand>
        <name>a divalent metal cation</name>
        <dbReference type="ChEBI" id="CHEBI:60240"/>
        <label>1</label>
    </ligand>
</feature>
<feature type="binding site" evidence="5">
    <location>
        <position position="334"/>
    </location>
    <ligand>
        <name>a divalent metal cation</name>
        <dbReference type="ChEBI" id="CHEBI:60240"/>
        <label>1</label>
    </ligand>
</feature>
<evidence type="ECO:0000256" key="2">
    <source>
        <dbReference type="ARBA" id="ARBA00022112"/>
    </source>
</evidence>
<protein>
    <recommendedName>
        <fullName evidence="2 4">GTP cyclohydrolase 1 type 2 homolog</fullName>
    </recommendedName>
</protein>
<feature type="binding site" evidence="5">
    <location>
        <position position="67"/>
    </location>
    <ligand>
        <name>a divalent metal cation</name>
        <dbReference type="ChEBI" id="CHEBI:60240"/>
        <label>1</label>
    </ligand>
</feature>
<dbReference type="PANTHER" id="PTHR13799:SF14">
    <property type="entry name" value="GTP CYCLOHYDROLASE 1 TYPE 2 HOMOLOG"/>
    <property type="match status" value="1"/>
</dbReference>